<comment type="caution">
    <text evidence="5">The sequence shown here is derived from an EMBL/GenBank/DDBJ whole genome shotgun (WGS) entry which is preliminary data.</text>
</comment>
<dbReference type="EMBL" id="CAJNOK010014425">
    <property type="protein sequence ID" value="CAF1204531.1"/>
    <property type="molecule type" value="Genomic_DNA"/>
</dbReference>
<gene>
    <name evidence="5" type="ORF">GPM918_LOCUS27050</name>
    <name evidence="4" type="ORF">OVA965_LOCUS24150</name>
    <name evidence="7" type="ORF">SRO942_LOCUS27315</name>
    <name evidence="6" type="ORF">TMI583_LOCUS24863</name>
</gene>
<evidence type="ECO:0008006" key="9">
    <source>
        <dbReference type="Google" id="ProtNLM"/>
    </source>
</evidence>
<dbReference type="AlphaFoldDB" id="A0A815BJ12"/>
<evidence type="ECO:0000313" key="7">
    <source>
        <dbReference type="EMBL" id="CAF4058065.1"/>
    </source>
</evidence>
<keyword evidence="3" id="KW-0862">Zinc</keyword>
<dbReference type="EMBL" id="CAJNOQ010011183">
    <property type="protein sequence ID" value="CAF1270339.1"/>
    <property type="molecule type" value="Genomic_DNA"/>
</dbReference>
<evidence type="ECO:0000256" key="1">
    <source>
        <dbReference type="ARBA" id="ARBA00022723"/>
    </source>
</evidence>
<evidence type="ECO:0000313" key="4">
    <source>
        <dbReference type="EMBL" id="CAF1204531.1"/>
    </source>
</evidence>
<accession>A0A815BJ12</accession>
<evidence type="ECO:0000313" key="6">
    <source>
        <dbReference type="EMBL" id="CAF4014014.1"/>
    </source>
</evidence>
<keyword evidence="8" id="KW-1185">Reference proteome</keyword>
<evidence type="ECO:0000256" key="2">
    <source>
        <dbReference type="ARBA" id="ARBA00022771"/>
    </source>
</evidence>
<reference evidence="5" key="1">
    <citation type="submission" date="2021-02" db="EMBL/GenBank/DDBJ databases">
        <authorList>
            <person name="Nowell W R."/>
        </authorList>
    </citation>
    <scope>NUCLEOTIDE SEQUENCE</scope>
</reference>
<dbReference type="Proteomes" id="UP000677228">
    <property type="component" value="Unassembled WGS sequence"/>
</dbReference>
<dbReference type="InterPro" id="IPR017907">
    <property type="entry name" value="Znf_RING_CS"/>
</dbReference>
<dbReference type="EMBL" id="CAJOBA010035955">
    <property type="protein sequence ID" value="CAF4014014.1"/>
    <property type="molecule type" value="Genomic_DNA"/>
</dbReference>
<name>A0A815BJ12_9BILA</name>
<evidence type="ECO:0000256" key="3">
    <source>
        <dbReference type="ARBA" id="ARBA00022833"/>
    </source>
</evidence>
<dbReference type="Proteomes" id="UP000663829">
    <property type="component" value="Unassembled WGS sequence"/>
</dbReference>
<feature type="non-terminal residue" evidence="5">
    <location>
        <position position="1"/>
    </location>
</feature>
<organism evidence="5 8">
    <name type="scientific">Didymodactylos carnosus</name>
    <dbReference type="NCBI Taxonomy" id="1234261"/>
    <lineage>
        <taxon>Eukaryota</taxon>
        <taxon>Metazoa</taxon>
        <taxon>Spiralia</taxon>
        <taxon>Gnathifera</taxon>
        <taxon>Rotifera</taxon>
        <taxon>Eurotatoria</taxon>
        <taxon>Bdelloidea</taxon>
        <taxon>Philodinida</taxon>
        <taxon>Philodinidae</taxon>
        <taxon>Didymodactylos</taxon>
    </lineage>
</organism>
<keyword evidence="2" id="KW-0863">Zinc-finger</keyword>
<dbReference type="GO" id="GO:0008270">
    <property type="term" value="F:zinc ion binding"/>
    <property type="evidence" value="ECO:0007669"/>
    <property type="project" value="UniProtKB-KW"/>
</dbReference>
<evidence type="ECO:0000313" key="5">
    <source>
        <dbReference type="EMBL" id="CAF1270339.1"/>
    </source>
</evidence>
<dbReference type="EMBL" id="CAJOBC010023123">
    <property type="protein sequence ID" value="CAF4058065.1"/>
    <property type="molecule type" value="Genomic_DNA"/>
</dbReference>
<dbReference type="Proteomes" id="UP000682733">
    <property type="component" value="Unassembled WGS sequence"/>
</dbReference>
<evidence type="ECO:0000313" key="8">
    <source>
        <dbReference type="Proteomes" id="UP000663829"/>
    </source>
</evidence>
<dbReference type="Proteomes" id="UP000681722">
    <property type="component" value="Unassembled WGS sequence"/>
</dbReference>
<dbReference type="PROSITE" id="PS00518">
    <property type="entry name" value="ZF_RING_1"/>
    <property type="match status" value="1"/>
</dbReference>
<keyword evidence="1" id="KW-0479">Metal-binding</keyword>
<protein>
    <recommendedName>
        <fullName evidence="9">RING-type domain-containing protein</fullName>
    </recommendedName>
</protein>
<sequence>VWSLCGLCSRSFGITRDQLPMECTEKICHHQYCYQCVKTVQGESNQSFFCLSCSKQSESVNGPKRNPLLEKHLLWKQFNIKYGSESITFLRLIACAFNLLNEVRSDIKCRRAHLLSRSKTLDNYLHKKQINLTKPNSSEDDKLIDDTYNFIKELEKQEEQLDEILNKLNTSSITVEDCLNNYKTVLNGNEESQYCCFLFLYLCQTLEKSIEEFEQ</sequence>
<proteinExistence type="predicted"/>